<dbReference type="Pfam" id="PF05636">
    <property type="entry name" value="HIGH_NTase1"/>
    <property type="match status" value="1"/>
</dbReference>
<accession>A0A919VF76</accession>
<dbReference type="InterPro" id="IPR008513">
    <property type="entry name" value="tRNA(Met)_cyd_acetate_ligase"/>
</dbReference>
<keyword evidence="2" id="KW-0067">ATP-binding</keyword>
<dbReference type="EC" id="6.3.4.-" evidence="2"/>
<sequence length="410" mass="46260">MKVVGIITEYNPFHNGHKLHLEATRETTSADGIVCVMSGNFTQRGIPAILDKWTRAKMAIENGVDLVLEIPTLFAVSSAEFFAKGAVDLLNSLGIVDSLCFGSESENIDLIYSIAKILTNEPMELKMIIKNEMDNGEPFTKARSTAILKYLLNSNSSLNKERILPLLNSSNNILGIEYCKNLIKTHSNIKPFTIKRIGSSYNDVIPTSEFASATSIRELINKNVSINELERYIPKASLHILTDILQEGYKLPSSEEMFYYIKYKLLTNPTLINKIPDVIEGLDNKIRKEIINATSLTDLILKIKSKRYTYTRISRILCQFFIGFDGFNIIDLRKCTPSYIRILALNSKGAQILKLIKKNSQLEIINKPPKYINDPMLKLDIQATNAYSILNPQIPINSDYIISPIVNFKK</sequence>
<dbReference type="GO" id="GO:0005524">
    <property type="term" value="F:ATP binding"/>
    <property type="evidence" value="ECO:0007669"/>
    <property type="project" value="UniProtKB-KW"/>
</dbReference>
<evidence type="ECO:0000256" key="2">
    <source>
        <dbReference type="HAMAP-Rule" id="MF_01539"/>
    </source>
</evidence>
<keyword evidence="1 2" id="KW-0819">tRNA processing</keyword>
<gene>
    <name evidence="2" type="primary">tmcAL</name>
    <name evidence="3" type="ORF">CPJCM30710_05080</name>
</gene>
<organism evidence="3 4">
    <name type="scientific">Clostridium polyendosporum</name>
    <dbReference type="NCBI Taxonomy" id="69208"/>
    <lineage>
        <taxon>Bacteria</taxon>
        <taxon>Bacillati</taxon>
        <taxon>Bacillota</taxon>
        <taxon>Clostridia</taxon>
        <taxon>Eubacteriales</taxon>
        <taxon>Clostridiaceae</taxon>
        <taxon>Clostridium</taxon>
    </lineage>
</organism>
<evidence type="ECO:0000313" key="4">
    <source>
        <dbReference type="Proteomes" id="UP000679179"/>
    </source>
</evidence>
<comment type="function">
    <text evidence="2">Catalyzes the formation of N(4)-acetylcytidine (ac(4)C) at the wobble position of elongator tRNA(Met), using acetate and ATP as substrates. First activates an acetate ion to form acetyladenylate (Ac-AMP) and then transfers the acetyl group to tRNA to form ac(4)C34.</text>
</comment>
<feature type="binding site" evidence="2">
    <location>
        <position position="102"/>
    </location>
    <ligand>
        <name>ATP</name>
        <dbReference type="ChEBI" id="CHEBI:30616"/>
    </ligand>
</feature>
<comment type="caution">
    <text evidence="3">The sequence shown here is derived from an EMBL/GenBank/DDBJ whole genome shotgun (WGS) entry which is preliminary data.</text>
</comment>
<protein>
    <recommendedName>
        <fullName evidence="2">tRNA(Met) cytidine acetate ligase</fullName>
        <ecNumber evidence="2">6.3.4.-</ecNumber>
    </recommendedName>
</protein>
<dbReference type="PANTHER" id="PTHR37825">
    <property type="entry name" value="TRNA(MET) CYTIDINE ACETATE LIGASE"/>
    <property type="match status" value="1"/>
</dbReference>
<keyword evidence="2" id="KW-0963">Cytoplasm</keyword>
<feature type="binding site" evidence="2">
    <location>
        <position position="171"/>
    </location>
    <ligand>
        <name>ATP</name>
        <dbReference type="ChEBI" id="CHEBI:30616"/>
    </ligand>
</feature>
<dbReference type="InterPro" id="IPR014729">
    <property type="entry name" value="Rossmann-like_a/b/a_fold"/>
</dbReference>
<proteinExistence type="inferred from homology"/>
<evidence type="ECO:0000256" key="1">
    <source>
        <dbReference type="ARBA" id="ARBA00022694"/>
    </source>
</evidence>
<keyword evidence="2" id="KW-0820">tRNA-binding</keyword>
<dbReference type="SUPFAM" id="SSF52374">
    <property type="entry name" value="Nucleotidylyl transferase"/>
    <property type="match status" value="1"/>
</dbReference>
<feature type="binding site" evidence="2">
    <location>
        <begin position="196"/>
        <end position="197"/>
    </location>
    <ligand>
        <name>ATP</name>
        <dbReference type="ChEBI" id="CHEBI:30616"/>
    </ligand>
</feature>
<keyword evidence="4" id="KW-1185">Reference proteome</keyword>
<dbReference type="GO" id="GO:0016879">
    <property type="term" value="F:ligase activity, forming carbon-nitrogen bonds"/>
    <property type="evidence" value="ECO:0007669"/>
    <property type="project" value="UniProtKB-UniRule"/>
</dbReference>
<comment type="catalytic activity">
    <reaction evidence="2">
        <text>cytidine(34) in elongator tRNA(Met) + acetate + ATP = N(4)-acetylcytidine(34) in elongator tRNA(Met) + AMP + diphosphate</text>
        <dbReference type="Rhea" id="RHEA:58144"/>
        <dbReference type="Rhea" id="RHEA-COMP:10693"/>
        <dbReference type="Rhea" id="RHEA-COMP:10694"/>
        <dbReference type="ChEBI" id="CHEBI:30089"/>
        <dbReference type="ChEBI" id="CHEBI:30616"/>
        <dbReference type="ChEBI" id="CHEBI:33019"/>
        <dbReference type="ChEBI" id="CHEBI:74900"/>
        <dbReference type="ChEBI" id="CHEBI:82748"/>
        <dbReference type="ChEBI" id="CHEBI:456215"/>
    </reaction>
</comment>
<name>A0A919VF76_9CLOT</name>
<reference evidence="3" key="1">
    <citation type="submission" date="2021-03" db="EMBL/GenBank/DDBJ databases">
        <title>Taxonomic study of Clostridium polyendosporum from meadow-gley soil under rice.</title>
        <authorList>
            <person name="Kobayashi H."/>
            <person name="Tanizawa Y."/>
            <person name="Yagura M."/>
        </authorList>
    </citation>
    <scope>NUCLEOTIDE SEQUENCE</scope>
    <source>
        <strain evidence="3">JCM 30710</strain>
    </source>
</reference>
<dbReference type="HAMAP" id="MF_01539">
    <property type="entry name" value="TmcAL"/>
    <property type="match status" value="1"/>
</dbReference>
<keyword evidence="2" id="KW-0694">RNA-binding</keyword>
<dbReference type="GO" id="GO:0005737">
    <property type="term" value="C:cytoplasm"/>
    <property type="evidence" value="ECO:0007669"/>
    <property type="project" value="UniProtKB-SubCell"/>
</dbReference>
<keyword evidence="2" id="KW-0547">Nucleotide-binding</keyword>
<keyword evidence="2" id="KW-0436">Ligase</keyword>
<comment type="similarity">
    <text evidence="2">Belongs to the TmcAL family.</text>
</comment>
<dbReference type="EMBL" id="BOPZ01000003">
    <property type="protein sequence ID" value="GIM27842.1"/>
    <property type="molecule type" value="Genomic_DNA"/>
</dbReference>
<feature type="binding site" evidence="2">
    <location>
        <begin position="7"/>
        <end position="20"/>
    </location>
    <ligand>
        <name>ATP</name>
        <dbReference type="ChEBI" id="CHEBI:30616"/>
    </ligand>
</feature>
<dbReference type="NCBIfam" id="NF010191">
    <property type="entry name" value="PRK13670.1"/>
    <property type="match status" value="1"/>
</dbReference>
<dbReference type="PANTHER" id="PTHR37825:SF1">
    <property type="entry name" value="TRNA(MET) CYTIDINE ACETATE LIGASE"/>
    <property type="match status" value="1"/>
</dbReference>
<dbReference type="Gene3D" id="3.40.50.620">
    <property type="entry name" value="HUPs"/>
    <property type="match status" value="1"/>
</dbReference>
<dbReference type="AlphaFoldDB" id="A0A919VF76"/>
<dbReference type="GO" id="GO:0006400">
    <property type="term" value="P:tRNA modification"/>
    <property type="evidence" value="ECO:0007669"/>
    <property type="project" value="UniProtKB-UniRule"/>
</dbReference>
<dbReference type="Proteomes" id="UP000679179">
    <property type="component" value="Unassembled WGS sequence"/>
</dbReference>
<comment type="subcellular location">
    <subcellularLocation>
        <location evidence="2">Cytoplasm</location>
    </subcellularLocation>
</comment>
<evidence type="ECO:0000313" key="3">
    <source>
        <dbReference type="EMBL" id="GIM27842.1"/>
    </source>
</evidence>
<dbReference type="GO" id="GO:0000049">
    <property type="term" value="F:tRNA binding"/>
    <property type="evidence" value="ECO:0007669"/>
    <property type="project" value="UniProtKB-KW"/>
</dbReference>
<dbReference type="RefSeq" id="WP_212902596.1">
    <property type="nucleotide sequence ID" value="NZ_BOPZ01000003.1"/>
</dbReference>